<evidence type="ECO:0000313" key="4">
    <source>
        <dbReference type="Proteomes" id="UP000033123"/>
    </source>
</evidence>
<dbReference type="AlphaFoldDB" id="A0A0E3PQU9"/>
<feature type="region of interest" description="Disordered" evidence="1">
    <location>
        <begin position="271"/>
        <end position="297"/>
    </location>
</feature>
<dbReference type="HOGENOM" id="CLU_580898_0_0_2"/>
<feature type="compositionally biased region" description="Basic and acidic residues" evidence="1">
    <location>
        <begin position="286"/>
        <end position="297"/>
    </location>
</feature>
<feature type="domain" description="Phage head morphogenesis" evidence="2">
    <location>
        <begin position="142"/>
        <end position="232"/>
    </location>
</feature>
<reference evidence="3 4" key="1">
    <citation type="submission" date="2014-07" db="EMBL/GenBank/DDBJ databases">
        <title>Methanogenic archaea and the global carbon cycle.</title>
        <authorList>
            <person name="Henriksen J.R."/>
            <person name="Luke J."/>
            <person name="Reinhart S."/>
            <person name="Benedict M.N."/>
            <person name="Youngblut N.D."/>
            <person name="Metcalf M.E."/>
            <person name="Whitaker R.J."/>
            <person name="Metcalf W.W."/>
        </authorList>
    </citation>
    <scope>NUCLEOTIDE SEQUENCE [LARGE SCALE GENOMIC DNA]</scope>
    <source>
        <strain evidence="3 4">C2J</strain>
    </source>
</reference>
<dbReference type="KEGG" id="msj:MSSAC_2783"/>
<evidence type="ECO:0000313" key="3">
    <source>
        <dbReference type="EMBL" id="AKB37373.1"/>
    </source>
</evidence>
<evidence type="ECO:0000259" key="2">
    <source>
        <dbReference type="Pfam" id="PF04233"/>
    </source>
</evidence>
<dbReference type="Proteomes" id="UP000033123">
    <property type="component" value="Chromosome"/>
</dbReference>
<organism evidence="3 4">
    <name type="scientific">Methanosarcina siciliae C2J</name>
    <dbReference type="NCBI Taxonomy" id="1434118"/>
    <lineage>
        <taxon>Archaea</taxon>
        <taxon>Methanobacteriati</taxon>
        <taxon>Methanobacteriota</taxon>
        <taxon>Stenosarchaea group</taxon>
        <taxon>Methanomicrobia</taxon>
        <taxon>Methanosarcinales</taxon>
        <taxon>Methanosarcinaceae</taxon>
        <taxon>Methanosarcina</taxon>
    </lineage>
</organism>
<protein>
    <recommendedName>
        <fullName evidence="2">Phage head morphogenesis domain-containing protein</fullName>
    </recommendedName>
</protein>
<dbReference type="Pfam" id="PF04233">
    <property type="entry name" value="Phage_Mu_F"/>
    <property type="match status" value="1"/>
</dbReference>
<sequence>MAIDLEVLDKNIDKQVKTINAAQAAALTIEISAGFVAGLEAGEKKTSFLRSSSEELTEVQKETIEKLSAEYFGYIAEFNEAAGEQLKDRAREIIKQGGPEQDLKDEIRKYAEDIWGGSETVTIDRTGQTRTVIEVGKDRKLRKVEKEITRAYKTNVDAYADMLARTSTHGAYEEGRAAAYQEEGQSMWRFVGPVDERSRPDHSALVGEHFTYGTPESDMALQLLHEPNCRHRAIVYFGDPDLDTPQEEYEKQKEKAGLYYDEEKGKWAFKESGKTTKKTKQKKAPAKKETEKKKEETKPIEINPKTTDIETIFREYEKPIKDNDFETAVILDNKGNFIFSKKGNKKSVSFTAEELGKVRGNQLTHNHPRNTSFSLGDVKLSSTYNVTEIRACGKKYIYSMKPGETGWNKEYFNKKIKPLYTKHYNEVYSDLFSQAISGEISDEEWDLMQNHMVWERVADELGLIYKKTEW</sequence>
<dbReference type="RefSeq" id="WP_048183676.1">
    <property type="nucleotide sequence ID" value="NZ_CP009508.1"/>
</dbReference>
<accession>A0A0E3PQU9</accession>
<proteinExistence type="predicted"/>
<feature type="compositionally biased region" description="Basic residues" evidence="1">
    <location>
        <begin position="275"/>
        <end position="285"/>
    </location>
</feature>
<dbReference type="InterPro" id="IPR006528">
    <property type="entry name" value="Phage_head_morphogenesis_dom"/>
</dbReference>
<name>A0A0E3PQU9_9EURY</name>
<dbReference type="GeneID" id="24872443"/>
<dbReference type="EMBL" id="CP009508">
    <property type="protein sequence ID" value="AKB37373.1"/>
    <property type="molecule type" value="Genomic_DNA"/>
</dbReference>
<evidence type="ECO:0000256" key="1">
    <source>
        <dbReference type="SAM" id="MobiDB-lite"/>
    </source>
</evidence>
<gene>
    <name evidence="3" type="ORF">MSSAC_2783</name>
</gene>
<dbReference type="PATRIC" id="fig|1434118.4.peg.3614"/>